<evidence type="ECO:0000313" key="2">
    <source>
        <dbReference type="Proteomes" id="UP000887574"/>
    </source>
</evidence>
<dbReference type="Proteomes" id="UP000887574">
    <property type="component" value="Unplaced"/>
</dbReference>
<feature type="transmembrane region" description="Helical" evidence="1">
    <location>
        <begin position="170"/>
        <end position="191"/>
    </location>
</feature>
<keyword evidence="1" id="KW-1133">Transmembrane helix</keyword>
<sequence length="468" mass="53395">MFAGAVEKCHKKFQDAQSLCYESTPFFIAFFTCRHMNSLNLCQPSKMTSAANQLKLNIHFKAVEEPENEWIRALNEIEVTVQNHVDWFKMALGVFKDILSGFLVFIVYWVFRGNVNAITSYLSDIRFKNNARNKAWKYWSHCKRGNYRQRIDVSVWMANCEELRATWVSFLRWSVIFLVALVVVVVDYYYYRVLVHQRRAYTRNHCRRRGTYCGNDQGYSQFQLFYKTLEELTNAVCLSNRCHLIAQHLCVDIYATCGYACLAGSVHYSHRSSDAVLCYWIYLQEANQSTLSSSLTVLQSDISKLKGPKKARAETQLQALLDTFRVQNIPAKKVSIELIDDSKYCGPSKQSIPVTPVEEASRDSLRMVPVLASSSRSHFAGEADSPTGLLVRTSSAWEALQMCYSDEEEEESFTSAVQVVSAPVSSSAAMWMPLQWSFLQSKTEEVESPVFNSNILYNVMSGPADPCL</sequence>
<dbReference type="AlphaFoldDB" id="A0A915E4J2"/>
<evidence type="ECO:0000256" key="1">
    <source>
        <dbReference type="SAM" id="Phobius"/>
    </source>
</evidence>
<keyword evidence="1" id="KW-0472">Membrane</keyword>
<keyword evidence="2" id="KW-1185">Reference proteome</keyword>
<proteinExistence type="predicted"/>
<feature type="transmembrane region" description="Helical" evidence="1">
    <location>
        <begin position="94"/>
        <end position="111"/>
    </location>
</feature>
<keyword evidence="1" id="KW-0812">Transmembrane</keyword>
<protein>
    <submittedName>
        <fullName evidence="3">Uncharacterized protein</fullName>
    </submittedName>
</protein>
<reference evidence="3" key="1">
    <citation type="submission" date="2022-11" db="UniProtKB">
        <authorList>
            <consortium name="WormBaseParasite"/>
        </authorList>
    </citation>
    <scope>IDENTIFICATION</scope>
</reference>
<evidence type="ECO:0000313" key="3">
    <source>
        <dbReference type="WBParaSite" id="jg25733"/>
    </source>
</evidence>
<organism evidence="2 3">
    <name type="scientific">Ditylenchus dipsaci</name>
    <dbReference type="NCBI Taxonomy" id="166011"/>
    <lineage>
        <taxon>Eukaryota</taxon>
        <taxon>Metazoa</taxon>
        <taxon>Ecdysozoa</taxon>
        <taxon>Nematoda</taxon>
        <taxon>Chromadorea</taxon>
        <taxon>Rhabditida</taxon>
        <taxon>Tylenchina</taxon>
        <taxon>Tylenchomorpha</taxon>
        <taxon>Sphaerularioidea</taxon>
        <taxon>Anguinidae</taxon>
        <taxon>Anguininae</taxon>
        <taxon>Ditylenchus</taxon>
    </lineage>
</organism>
<dbReference type="WBParaSite" id="jg25733">
    <property type="protein sequence ID" value="jg25733"/>
    <property type="gene ID" value="jg25733"/>
</dbReference>
<name>A0A915E4J2_9BILA</name>
<accession>A0A915E4J2</accession>